<name>A0AAD4QT90_9BILA</name>
<accession>A0AAD4QT90</accession>
<comment type="caution">
    <text evidence="1">The sequence shown here is derived from an EMBL/GenBank/DDBJ whole genome shotgun (WGS) entry which is preliminary data.</text>
</comment>
<proteinExistence type="predicted"/>
<reference evidence="1" key="1">
    <citation type="submission" date="2022-01" db="EMBL/GenBank/DDBJ databases">
        <title>Genome Sequence Resource for Two Populations of Ditylenchus destructor, the Migratory Endoparasitic Phytonematode.</title>
        <authorList>
            <person name="Zhang H."/>
            <person name="Lin R."/>
            <person name="Xie B."/>
        </authorList>
    </citation>
    <scope>NUCLEOTIDE SEQUENCE</scope>
    <source>
        <strain evidence="1">BazhouSP</strain>
    </source>
</reference>
<sequence length="186" mass="21664">MFCNNSQQVLDSCSAYNNLDDQHFSKYFHLNPIIPNDNDDHKWFFEFSVKNLLDLYKDTAIRIGKYLIDVAPENQEGYAMVETWFKYGVQGGIEAYNNKEEQCLILSHGDTRLGIFYKIVGKTLNLYQPFLLRQLIHDGFAVPLSREVLWKRMYPHCNKIDFMVLQDLLQPYANVIKALSARGDTP</sequence>
<organism evidence="1 2">
    <name type="scientific">Ditylenchus destructor</name>
    <dbReference type="NCBI Taxonomy" id="166010"/>
    <lineage>
        <taxon>Eukaryota</taxon>
        <taxon>Metazoa</taxon>
        <taxon>Ecdysozoa</taxon>
        <taxon>Nematoda</taxon>
        <taxon>Chromadorea</taxon>
        <taxon>Rhabditida</taxon>
        <taxon>Tylenchina</taxon>
        <taxon>Tylenchomorpha</taxon>
        <taxon>Sphaerularioidea</taxon>
        <taxon>Anguinidae</taxon>
        <taxon>Anguininae</taxon>
        <taxon>Ditylenchus</taxon>
    </lineage>
</organism>
<gene>
    <name evidence="1" type="ORF">DdX_21106</name>
</gene>
<evidence type="ECO:0000313" key="1">
    <source>
        <dbReference type="EMBL" id="KAI1692712.1"/>
    </source>
</evidence>
<keyword evidence="2" id="KW-1185">Reference proteome</keyword>
<protein>
    <submittedName>
        <fullName evidence="1">Uncharacterized protein</fullName>
    </submittedName>
</protein>
<dbReference type="Proteomes" id="UP001201812">
    <property type="component" value="Unassembled WGS sequence"/>
</dbReference>
<dbReference type="AlphaFoldDB" id="A0AAD4QT90"/>
<evidence type="ECO:0000313" key="2">
    <source>
        <dbReference type="Proteomes" id="UP001201812"/>
    </source>
</evidence>
<dbReference type="EMBL" id="JAKKPZ010000727">
    <property type="protein sequence ID" value="KAI1692712.1"/>
    <property type="molecule type" value="Genomic_DNA"/>
</dbReference>